<evidence type="ECO:0000313" key="2">
    <source>
        <dbReference type="Proteomes" id="UP000011571"/>
    </source>
</evidence>
<dbReference type="PATRIC" id="fig|1227459.3.peg.3076"/>
<organism evidence="1 2">
    <name type="scientific">Haloferax gibbonsii (strain ATCC 33959 / DSM 4427 / JCM 8863 / NBRC 102184 / NCIMB 2188 / Ma 2.38)</name>
    <dbReference type="NCBI Taxonomy" id="1227459"/>
    <lineage>
        <taxon>Archaea</taxon>
        <taxon>Methanobacteriati</taxon>
        <taxon>Methanobacteriota</taxon>
        <taxon>Stenosarchaea group</taxon>
        <taxon>Halobacteria</taxon>
        <taxon>Halobacteriales</taxon>
        <taxon>Haloferacaceae</taxon>
        <taxon>Haloferax</taxon>
    </lineage>
</organism>
<keyword evidence="2" id="KW-1185">Reference proteome</keyword>
<evidence type="ECO:0000313" key="1">
    <source>
        <dbReference type="EMBL" id="ELZ77930.1"/>
    </source>
</evidence>
<comment type="caution">
    <text evidence="1">The sequence shown here is derived from an EMBL/GenBank/DDBJ whole genome shotgun (WGS) entry which is preliminary data.</text>
</comment>
<dbReference type="Proteomes" id="UP000011571">
    <property type="component" value="Unassembled WGS sequence"/>
</dbReference>
<dbReference type="AlphaFoldDB" id="M0H0A7"/>
<reference evidence="1 2" key="1">
    <citation type="journal article" date="2014" name="PLoS Genet.">
        <title>Phylogenetically driven sequencing of extremely halophilic archaea reveals strategies for static and dynamic osmo-response.</title>
        <authorList>
            <person name="Becker E.A."/>
            <person name="Seitzer P.M."/>
            <person name="Tritt A."/>
            <person name="Larsen D."/>
            <person name="Krusor M."/>
            <person name="Yao A.I."/>
            <person name="Wu D."/>
            <person name="Madern D."/>
            <person name="Eisen J.A."/>
            <person name="Darling A.E."/>
            <person name="Facciotti M.T."/>
        </authorList>
    </citation>
    <scope>NUCLEOTIDE SEQUENCE [LARGE SCALE GENOMIC DNA]</scope>
    <source>
        <strain evidence="2">ATCC 33959 / DSM 4427 / JCM 8863 / NBRC 102184 / NCIMB 2188 / Ma 2.38</strain>
    </source>
</reference>
<sequence>MNYANLAEAQILSGDIEDGLKNARTAIEKADSRSREAEGLLQLIIGKIFAGEDYHEEKEEFEEICKEGIRKGWEFDEIHNRLEEGDISEEQEKEINEIEEIYKDGKEINTIGEYIVRKKENELFI</sequence>
<gene>
    <name evidence="1" type="ORF">C454_15600</name>
</gene>
<proteinExistence type="predicted"/>
<dbReference type="EMBL" id="AOLJ01000022">
    <property type="protein sequence ID" value="ELZ77930.1"/>
    <property type="molecule type" value="Genomic_DNA"/>
</dbReference>
<name>M0H0A7_HALGM</name>
<protein>
    <submittedName>
        <fullName evidence="1">Uncharacterized protein</fullName>
    </submittedName>
</protein>
<accession>M0H0A7</accession>